<sequence length="106" mass="12046">MKKELLTSIAAFLLLLASSMHVRSTEPTQASTAYASVQADFQLALRQSMDTLSRRRFVLEGKRIVLTPIRQYVVVSFLNIEPQYGGQAHVVYDVELGRVVHIRREQ</sequence>
<accession>A0A3M8SX85</accession>
<dbReference type="RefSeq" id="WP_148040954.1">
    <property type="nucleotide sequence ID" value="NZ_RIBS01000002.1"/>
</dbReference>
<dbReference type="AlphaFoldDB" id="A0A3M8SX85"/>
<evidence type="ECO:0000313" key="2">
    <source>
        <dbReference type="EMBL" id="RNF85295.1"/>
    </source>
</evidence>
<evidence type="ECO:0000313" key="3">
    <source>
        <dbReference type="Proteomes" id="UP000267049"/>
    </source>
</evidence>
<dbReference type="Proteomes" id="UP000267049">
    <property type="component" value="Unassembled WGS sequence"/>
</dbReference>
<keyword evidence="1" id="KW-0732">Signal</keyword>
<name>A0A3M8SX85_9GAMM</name>
<feature type="signal peptide" evidence="1">
    <location>
        <begin position="1"/>
        <end position="22"/>
    </location>
</feature>
<comment type="caution">
    <text evidence="2">The sequence shown here is derived from an EMBL/GenBank/DDBJ whole genome shotgun (WGS) entry which is preliminary data.</text>
</comment>
<feature type="chain" id="PRO_5017952025" evidence="1">
    <location>
        <begin position="23"/>
        <end position="106"/>
    </location>
</feature>
<dbReference type="EMBL" id="RIBS01000002">
    <property type="protein sequence ID" value="RNF85295.1"/>
    <property type="molecule type" value="Genomic_DNA"/>
</dbReference>
<evidence type="ECO:0000256" key="1">
    <source>
        <dbReference type="SAM" id="SignalP"/>
    </source>
</evidence>
<keyword evidence="3" id="KW-1185">Reference proteome</keyword>
<gene>
    <name evidence="2" type="ORF">EER27_05900</name>
</gene>
<proteinExistence type="predicted"/>
<protein>
    <submittedName>
        <fullName evidence="2">Uncharacterized protein</fullName>
    </submittedName>
</protein>
<organism evidence="2 3">
    <name type="scientific">Montanilutibacter psychrotolerans</name>
    <dbReference type="NCBI Taxonomy" id="1327343"/>
    <lineage>
        <taxon>Bacteria</taxon>
        <taxon>Pseudomonadati</taxon>
        <taxon>Pseudomonadota</taxon>
        <taxon>Gammaproteobacteria</taxon>
        <taxon>Lysobacterales</taxon>
        <taxon>Lysobacteraceae</taxon>
        <taxon>Montanilutibacter</taxon>
    </lineage>
</organism>
<reference evidence="2 3" key="1">
    <citation type="submission" date="2018-11" db="EMBL/GenBank/DDBJ databases">
        <title>Lysobacter cryohumiis sp. nov., isolated from soil in the Tianshan Mountains, Xinjiang, China.</title>
        <authorList>
            <person name="Luo Y."/>
            <person name="Sheng H."/>
        </authorList>
    </citation>
    <scope>NUCLEOTIDE SEQUENCE [LARGE SCALE GENOMIC DNA]</scope>
    <source>
        <strain evidence="2 3">ZS60</strain>
    </source>
</reference>